<protein>
    <submittedName>
        <fullName evidence="1">Uncharacterized protein</fullName>
    </submittedName>
</protein>
<dbReference type="AlphaFoldDB" id="A3MTR2"/>
<sequence>MKKRKEERRGPTLFDFVEDKKRERAEARDFSEEFLLFVKSRGSVTKTEALQWAKSRGVTTAEFIRAVEKLVSEKKIRKRLNDEGELIYEAYG</sequence>
<dbReference type="RefSeq" id="WP_011849287.1">
    <property type="nucleotide sequence ID" value="NC_009073.1"/>
</dbReference>
<evidence type="ECO:0000313" key="2">
    <source>
        <dbReference type="Proteomes" id="UP000001431"/>
    </source>
</evidence>
<dbReference type="GeneID" id="4908724"/>
<name>A3MTR2_PYRCJ</name>
<dbReference type="Proteomes" id="UP000001431">
    <property type="component" value="Chromosome"/>
</dbReference>
<proteinExistence type="predicted"/>
<dbReference type="KEGG" id="pcl:Pcal_0602"/>
<dbReference type="eggNOG" id="arCOG05523">
    <property type="taxonomic scope" value="Archaea"/>
</dbReference>
<accession>A3MTR2</accession>
<dbReference type="OrthoDB" id="28832at2157"/>
<dbReference type="HOGENOM" id="CLU_2379537_0_0_2"/>
<gene>
    <name evidence="1" type="ordered locus">Pcal_0602</name>
</gene>
<dbReference type="STRING" id="410359.Pcal_0602"/>
<reference evidence="1" key="1">
    <citation type="submission" date="2007-02" db="EMBL/GenBank/DDBJ databases">
        <title>Complete sequence of Pyrobaculum calidifontis JCM 11548.</title>
        <authorList>
            <consortium name="US DOE Joint Genome Institute"/>
            <person name="Copeland A."/>
            <person name="Lucas S."/>
            <person name="Lapidus A."/>
            <person name="Barry K."/>
            <person name="Glavina del Rio T."/>
            <person name="Dalin E."/>
            <person name="Tice H."/>
            <person name="Pitluck S."/>
            <person name="Chain P."/>
            <person name="Malfatti S."/>
            <person name="Shin M."/>
            <person name="Vergez L."/>
            <person name="Schmutz J."/>
            <person name="Larimer F."/>
            <person name="Land M."/>
            <person name="Hauser L."/>
            <person name="Kyrpides N."/>
            <person name="Mikhailova N."/>
            <person name="Cozen A.E."/>
            <person name="Fitz-Gibbon S.T."/>
            <person name="House C.H."/>
            <person name="Saltikov C."/>
            <person name="Lowe T.M."/>
            <person name="Richardson P."/>
        </authorList>
    </citation>
    <scope>NUCLEOTIDE SEQUENCE [LARGE SCALE GENOMIC DNA]</scope>
    <source>
        <strain evidence="1">JCM 11548</strain>
    </source>
</reference>
<keyword evidence="2" id="KW-1185">Reference proteome</keyword>
<dbReference type="EMBL" id="CP000561">
    <property type="protein sequence ID" value="ABO08029.1"/>
    <property type="molecule type" value="Genomic_DNA"/>
</dbReference>
<organism evidence="1 2">
    <name type="scientific">Pyrobaculum calidifontis (strain DSM 21063 / JCM 11548 / VA1)</name>
    <dbReference type="NCBI Taxonomy" id="410359"/>
    <lineage>
        <taxon>Archaea</taxon>
        <taxon>Thermoproteota</taxon>
        <taxon>Thermoprotei</taxon>
        <taxon>Thermoproteales</taxon>
        <taxon>Thermoproteaceae</taxon>
        <taxon>Pyrobaculum</taxon>
    </lineage>
</organism>
<evidence type="ECO:0000313" key="1">
    <source>
        <dbReference type="EMBL" id="ABO08029.1"/>
    </source>
</evidence>